<accession>A0A6I8V5Q1</accession>
<reference evidence="2" key="1">
    <citation type="submission" date="2024-06" db="UniProtKB">
        <authorList>
            <consortium name="RefSeq"/>
        </authorList>
    </citation>
    <scope>NUCLEOTIDE SEQUENCE [LARGE SCALE GENOMIC DNA]</scope>
    <source>
        <strain evidence="2">MV2-25</strain>
    </source>
</reference>
<reference evidence="3" key="2">
    <citation type="submission" date="2025-08" db="UniProtKB">
        <authorList>
            <consortium name="RefSeq"/>
        </authorList>
    </citation>
    <scope>IDENTIFICATION</scope>
    <source>
        <strain evidence="3">MV-25-SWS-2005</strain>
        <tissue evidence="3">Whole body</tissue>
    </source>
</reference>
<gene>
    <name evidence="3" type="primary">LOC13036432</name>
</gene>
<dbReference type="Proteomes" id="UP000001819">
    <property type="component" value="Chromosome 2"/>
</dbReference>
<name>A0A6I8V5Q1_DROPS</name>
<keyword evidence="1" id="KW-1133">Transmembrane helix</keyword>
<dbReference type="KEGG" id="dpo:13036432"/>
<dbReference type="InParanoid" id="A0A6I8V5Q1"/>
<keyword evidence="2" id="KW-1185">Reference proteome</keyword>
<dbReference type="AlphaFoldDB" id="A0A6I8V5Q1"/>
<keyword evidence="1" id="KW-0812">Transmembrane</keyword>
<feature type="transmembrane region" description="Helical" evidence="1">
    <location>
        <begin position="43"/>
        <end position="64"/>
    </location>
</feature>
<sequence length="202" mass="22801">MWFNMTALDMNMFAMADDVYNLMEIFDEASSFEGRIIKRIENALVICDILVSVLVATIVGRYLFHSCFKKLHRSVKRTSYLPKFIAQIKQFNQEMGVQGSSVKSLDSIQPISQMKPIIHKMSVRGSKAKIWKTDVDHCEQKPKNGQDQTVQAIITGRSSIEGIDDGDEVTMKAPERENFSVKLMGTQEWAANYLATGGRTTP</sequence>
<evidence type="ECO:0000256" key="1">
    <source>
        <dbReference type="SAM" id="Phobius"/>
    </source>
</evidence>
<protein>
    <submittedName>
        <fullName evidence="3">Uncharacterized protein isoform X1</fullName>
    </submittedName>
</protein>
<keyword evidence="1" id="KW-0472">Membrane</keyword>
<evidence type="ECO:0000313" key="2">
    <source>
        <dbReference type="Proteomes" id="UP000001819"/>
    </source>
</evidence>
<organism evidence="2 3">
    <name type="scientific">Drosophila pseudoobscura pseudoobscura</name>
    <name type="common">Fruit fly</name>
    <dbReference type="NCBI Taxonomy" id="46245"/>
    <lineage>
        <taxon>Eukaryota</taxon>
        <taxon>Metazoa</taxon>
        <taxon>Ecdysozoa</taxon>
        <taxon>Arthropoda</taxon>
        <taxon>Hexapoda</taxon>
        <taxon>Insecta</taxon>
        <taxon>Pterygota</taxon>
        <taxon>Neoptera</taxon>
        <taxon>Endopterygota</taxon>
        <taxon>Diptera</taxon>
        <taxon>Brachycera</taxon>
        <taxon>Muscomorpha</taxon>
        <taxon>Ephydroidea</taxon>
        <taxon>Drosophilidae</taxon>
        <taxon>Drosophila</taxon>
        <taxon>Sophophora</taxon>
    </lineage>
</organism>
<evidence type="ECO:0000313" key="3">
    <source>
        <dbReference type="RefSeq" id="XP_003736408.3"/>
    </source>
</evidence>
<dbReference type="RefSeq" id="XP_003736408.3">
    <property type="nucleotide sequence ID" value="XM_003736360.3"/>
</dbReference>
<proteinExistence type="predicted"/>